<evidence type="ECO:0000313" key="1">
    <source>
        <dbReference type="EMBL" id="MET3576094.1"/>
    </source>
</evidence>
<dbReference type="Proteomes" id="UP001549099">
    <property type="component" value="Unassembled WGS sequence"/>
</dbReference>
<proteinExistence type="predicted"/>
<comment type="caution">
    <text evidence="1">The sequence shown here is derived from an EMBL/GenBank/DDBJ whole genome shotgun (WGS) entry which is preliminary data.</text>
</comment>
<organism evidence="1 2">
    <name type="scientific">Bhargavaea ullalensis</name>
    <dbReference type="NCBI Taxonomy" id="1265685"/>
    <lineage>
        <taxon>Bacteria</taxon>
        <taxon>Bacillati</taxon>
        <taxon>Bacillota</taxon>
        <taxon>Bacilli</taxon>
        <taxon>Bacillales</taxon>
        <taxon>Caryophanaceae</taxon>
        <taxon>Bhargavaea</taxon>
    </lineage>
</organism>
<name>A0ABV2GCS9_9BACL</name>
<sequence length="79" mass="8778">MNQIHGIGEVVSNDITRTNANLLGIRVKEKTGRFAGTIWYDPAREAIEYGLFGNIYGKMSKSDQANADKDVLEVLRGHI</sequence>
<dbReference type="EMBL" id="JBEPLW010000016">
    <property type="protein sequence ID" value="MET3576094.1"/>
    <property type="molecule type" value="Genomic_DNA"/>
</dbReference>
<accession>A0ABV2GCS9</accession>
<protein>
    <submittedName>
        <fullName evidence="1">Uncharacterized protein</fullName>
    </submittedName>
</protein>
<evidence type="ECO:0000313" key="2">
    <source>
        <dbReference type="Proteomes" id="UP001549099"/>
    </source>
</evidence>
<keyword evidence="2" id="KW-1185">Reference proteome</keyword>
<gene>
    <name evidence="1" type="ORF">ABID49_002009</name>
</gene>
<dbReference type="RefSeq" id="WP_354197839.1">
    <property type="nucleotide sequence ID" value="NZ_JBEPLW010000016.1"/>
</dbReference>
<reference evidence="1 2" key="1">
    <citation type="submission" date="2024-06" db="EMBL/GenBank/DDBJ databases">
        <title>Genomic Encyclopedia of Type Strains, Phase IV (KMG-IV): sequencing the most valuable type-strain genomes for metagenomic binning, comparative biology and taxonomic classification.</title>
        <authorList>
            <person name="Goeker M."/>
        </authorList>
    </citation>
    <scope>NUCLEOTIDE SEQUENCE [LARGE SCALE GENOMIC DNA]</scope>
    <source>
        <strain evidence="1 2">DSM 26128</strain>
    </source>
</reference>